<dbReference type="PANTHER" id="PTHR12352">
    <property type="entry name" value="SECRETED MODULAR CALCIUM-BINDING PROTEIN"/>
    <property type="match status" value="1"/>
</dbReference>
<accession>A0A2B4SSB0</accession>
<reference evidence="9" key="1">
    <citation type="journal article" date="2017" name="bioRxiv">
        <title>Comparative analysis of the genomes of Stylophora pistillata and Acropora digitifera provides evidence for extensive differences between species of corals.</title>
        <authorList>
            <person name="Voolstra C.R."/>
            <person name="Li Y."/>
            <person name="Liew Y.J."/>
            <person name="Baumgarten S."/>
            <person name="Zoccola D."/>
            <person name="Flot J.-F."/>
            <person name="Tambutte S."/>
            <person name="Allemand D."/>
            <person name="Aranda M."/>
        </authorList>
    </citation>
    <scope>NUCLEOTIDE SEQUENCE [LARGE SCALE GENOMIC DNA]</scope>
</reference>
<evidence type="ECO:0000256" key="3">
    <source>
        <dbReference type="ARBA" id="ARBA00022737"/>
    </source>
</evidence>
<comment type="subcellular location">
    <subcellularLocation>
        <location evidence="1">Secreted</location>
    </subcellularLocation>
</comment>
<keyword evidence="4 5" id="KW-1015">Disulfide bond</keyword>
<dbReference type="STRING" id="50429.A0A2B4SSB0"/>
<protein>
    <submittedName>
        <fullName evidence="8">Equistatin</fullName>
    </submittedName>
</protein>
<organism evidence="8 9">
    <name type="scientific">Stylophora pistillata</name>
    <name type="common">Smooth cauliflower coral</name>
    <dbReference type="NCBI Taxonomy" id="50429"/>
    <lineage>
        <taxon>Eukaryota</taxon>
        <taxon>Metazoa</taxon>
        <taxon>Cnidaria</taxon>
        <taxon>Anthozoa</taxon>
        <taxon>Hexacorallia</taxon>
        <taxon>Scleractinia</taxon>
        <taxon>Astrocoeniina</taxon>
        <taxon>Pocilloporidae</taxon>
        <taxon>Stylophora</taxon>
    </lineage>
</organism>
<feature type="chain" id="PRO_5013264906" evidence="6">
    <location>
        <begin position="17"/>
        <end position="215"/>
    </location>
</feature>
<dbReference type="GO" id="GO:0005615">
    <property type="term" value="C:extracellular space"/>
    <property type="evidence" value="ECO:0007669"/>
    <property type="project" value="TreeGrafter"/>
</dbReference>
<dbReference type="InterPro" id="IPR000716">
    <property type="entry name" value="Thyroglobulin_1"/>
</dbReference>
<dbReference type="PANTHER" id="PTHR12352:SF3">
    <property type="entry name" value="NIDOGEN-2"/>
    <property type="match status" value="1"/>
</dbReference>
<dbReference type="SMART" id="SM00211">
    <property type="entry name" value="TY"/>
    <property type="match status" value="3"/>
</dbReference>
<evidence type="ECO:0000256" key="5">
    <source>
        <dbReference type="PROSITE-ProRule" id="PRU00500"/>
    </source>
</evidence>
<gene>
    <name evidence="8" type="primary">Equistatin</name>
    <name evidence="8" type="ORF">AWC38_SpisGene1604</name>
</gene>
<evidence type="ECO:0000259" key="7">
    <source>
        <dbReference type="PROSITE" id="PS51162"/>
    </source>
</evidence>
<feature type="disulfide bond" evidence="5">
    <location>
        <begin position="119"/>
        <end position="126"/>
    </location>
</feature>
<dbReference type="AlphaFoldDB" id="A0A2B4SSB0"/>
<keyword evidence="3" id="KW-0677">Repeat</keyword>
<dbReference type="Pfam" id="PF00086">
    <property type="entry name" value="Thyroglobulin_1"/>
    <property type="match status" value="3"/>
</dbReference>
<feature type="disulfide bond" evidence="5">
    <location>
        <begin position="186"/>
        <end position="193"/>
    </location>
</feature>
<comment type="caution">
    <text evidence="5">Lacks conserved residue(s) required for the propagation of feature annotation.</text>
</comment>
<feature type="disulfide bond" evidence="5">
    <location>
        <begin position="195"/>
        <end position="215"/>
    </location>
</feature>
<dbReference type="Gene3D" id="4.10.800.10">
    <property type="entry name" value="Thyroglobulin type-1"/>
    <property type="match status" value="3"/>
</dbReference>
<feature type="disulfide bond" evidence="5">
    <location>
        <begin position="89"/>
        <end position="108"/>
    </location>
</feature>
<feature type="signal peptide" evidence="6">
    <location>
        <begin position="1"/>
        <end position="16"/>
    </location>
</feature>
<dbReference type="PROSITE" id="PS51162">
    <property type="entry name" value="THYROGLOBULIN_1_2"/>
    <property type="match status" value="3"/>
</dbReference>
<dbReference type="OrthoDB" id="5989649at2759"/>
<evidence type="ECO:0000256" key="6">
    <source>
        <dbReference type="SAM" id="SignalP"/>
    </source>
</evidence>
<keyword evidence="9" id="KW-1185">Reference proteome</keyword>
<dbReference type="EMBL" id="LSMT01000011">
    <property type="protein sequence ID" value="PFX33564.1"/>
    <property type="molecule type" value="Genomic_DNA"/>
</dbReference>
<dbReference type="Proteomes" id="UP000225706">
    <property type="component" value="Unassembled WGS sequence"/>
</dbReference>
<feature type="domain" description="Thyroglobulin type-1" evidence="7">
    <location>
        <begin position="18"/>
        <end position="80"/>
    </location>
</feature>
<proteinExistence type="predicted"/>
<keyword evidence="6" id="KW-0732">Signal</keyword>
<feature type="disulfide bond" evidence="5">
    <location>
        <begin position="52"/>
        <end position="59"/>
    </location>
</feature>
<evidence type="ECO:0000313" key="9">
    <source>
        <dbReference type="Proteomes" id="UP000225706"/>
    </source>
</evidence>
<evidence type="ECO:0000256" key="2">
    <source>
        <dbReference type="ARBA" id="ARBA00022525"/>
    </source>
</evidence>
<feature type="domain" description="Thyroglobulin type-1" evidence="7">
    <location>
        <begin position="151"/>
        <end position="215"/>
    </location>
</feature>
<comment type="caution">
    <text evidence="8">The sequence shown here is derived from an EMBL/GenBank/DDBJ whole genome shotgun (WGS) entry which is preliminary data.</text>
</comment>
<keyword evidence="2" id="KW-0964">Secreted</keyword>
<dbReference type="SUPFAM" id="SSF57610">
    <property type="entry name" value="Thyroglobulin type-1 domain"/>
    <property type="match status" value="3"/>
</dbReference>
<dbReference type="InterPro" id="IPR036857">
    <property type="entry name" value="Thyroglobulin_1_sf"/>
</dbReference>
<dbReference type="InterPro" id="IPR051950">
    <property type="entry name" value="Dev_reg/Prot_inhib"/>
</dbReference>
<evidence type="ECO:0000256" key="4">
    <source>
        <dbReference type="ARBA" id="ARBA00023157"/>
    </source>
</evidence>
<sequence length="215" mass="23273">MLSLLIFVSFVTCANAAATTCEEQRDQASQDGLVGAFVPECNADGSFKPEQCWGSTGYCWCVNEHGAEVPGTKVRGKPECSKKGVLSLCQSLQAIIVNVPGWCGPPRCKPDGNFEEVQCCASTGKCYCVDKEGKKVKGTEKSGQPDCESYTSKCERTRLEALAKGPLPGQFIPHCREDGSFEPVQCWASTGFCWCVEENGAKKDGTTVRFKQPDC</sequence>
<dbReference type="CDD" id="cd00191">
    <property type="entry name" value="TY"/>
    <property type="match status" value="3"/>
</dbReference>
<dbReference type="PROSITE" id="PS00484">
    <property type="entry name" value="THYROGLOBULIN_1_1"/>
    <property type="match status" value="2"/>
</dbReference>
<evidence type="ECO:0000256" key="1">
    <source>
        <dbReference type="ARBA" id="ARBA00004613"/>
    </source>
</evidence>
<name>A0A2B4SSB0_STYPI</name>
<evidence type="ECO:0000313" key="8">
    <source>
        <dbReference type="EMBL" id="PFX33564.1"/>
    </source>
</evidence>
<feature type="domain" description="Thyroglobulin type-1" evidence="7">
    <location>
        <begin position="86"/>
        <end position="147"/>
    </location>
</feature>